<proteinExistence type="predicted"/>
<evidence type="ECO:0000313" key="4">
    <source>
        <dbReference type="Proteomes" id="UP000247555"/>
    </source>
</evidence>
<dbReference type="Gene3D" id="2.60.40.3650">
    <property type="match status" value="1"/>
</dbReference>
<dbReference type="Gene3D" id="1.10.390.10">
    <property type="entry name" value="Neutral Protease Domain 2"/>
    <property type="match status" value="1"/>
</dbReference>
<dbReference type="RefSeq" id="WP_110389945.1">
    <property type="nucleotide sequence ID" value="NZ_QJKI01000004.1"/>
</dbReference>
<evidence type="ECO:0000259" key="2">
    <source>
        <dbReference type="Pfam" id="PF17899"/>
    </source>
</evidence>
<evidence type="ECO:0000313" key="3">
    <source>
        <dbReference type="EMBL" id="PXX80245.1"/>
    </source>
</evidence>
<accession>A0A318KWZ4</accession>
<dbReference type="SUPFAM" id="SSF50156">
    <property type="entry name" value="PDZ domain-like"/>
    <property type="match status" value="1"/>
</dbReference>
<reference evidence="3 4" key="1">
    <citation type="submission" date="2018-05" db="EMBL/GenBank/DDBJ databases">
        <title>Genomic Encyclopedia of Type Strains, Phase IV (KMG-IV): sequencing the most valuable type-strain genomes for metagenomic binning, comparative biology and taxonomic classification.</title>
        <authorList>
            <person name="Goeker M."/>
        </authorList>
    </citation>
    <scope>NUCLEOTIDE SEQUENCE [LARGE SCALE GENOMIC DNA]</scope>
    <source>
        <strain evidence="3 4">DSM 29661</strain>
    </source>
</reference>
<feature type="domain" description="Peptidase M61 catalytic" evidence="1">
    <location>
        <begin position="276"/>
        <end position="392"/>
    </location>
</feature>
<dbReference type="InterPro" id="IPR027268">
    <property type="entry name" value="Peptidase_M4/M1_CTD_sf"/>
</dbReference>
<dbReference type="InterPro" id="IPR007963">
    <property type="entry name" value="Peptidase_M61_catalytic"/>
</dbReference>
<dbReference type="EMBL" id="QJKI01000004">
    <property type="protein sequence ID" value="PXX80245.1"/>
    <property type="molecule type" value="Genomic_DNA"/>
</dbReference>
<dbReference type="InterPro" id="IPR040756">
    <property type="entry name" value="Peptidase_M61_N"/>
</dbReference>
<dbReference type="SUPFAM" id="SSF55486">
    <property type="entry name" value="Metalloproteases ('zincins'), catalytic domain"/>
    <property type="match status" value="1"/>
</dbReference>
<dbReference type="GO" id="GO:0008237">
    <property type="term" value="F:metallopeptidase activity"/>
    <property type="evidence" value="ECO:0007669"/>
    <property type="project" value="UniProtKB-KW"/>
</dbReference>
<keyword evidence="4" id="KW-1185">Reference proteome</keyword>
<keyword evidence="3" id="KW-0378">Hydrolase</keyword>
<dbReference type="Proteomes" id="UP000247555">
    <property type="component" value="Unassembled WGS sequence"/>
</dbReference>
<feature type="domain" description="Peptidase M61 N-terminal" evidence="2">
    <location>
        <begin position="6"/>
        <end position="179"/>
    </location>
</feature>
<keyword evidence="3" id="KW-0482">Metalloprotease</keyword>
<name>A0A318KWZ4_9NEIS</name>
<dbReference type="Gene3D" id="2.30.42.10">
    <property type="match status" value="1"/>
</dbReference>
<dbReference type="GO" id="GO:0006508">
    <property type="term" value="P:proteolysis"/>
    <property type="evidence" value="ECO:0007669"/>
    <property type="project" value="UniProtKB-KW"/>
</dbReference>
<dbReference type="AlphaFoldDB" id="A0A318KWZ4"/>
<protein>
    <submittedName>
        <fullName evidence="3">Putative metalloprotease with PDZ domain</fullName>
    </submittedName>
</protein>
<gene>
    <name evidence="3" type="ORF">DFR34_10416</name>
</gene>
<dbReference type="Pfam" id="PF05299">
    <property type="entry name" value="Peptidase_M61"/>
    <property type="match status" value="1"/>
</dbReference>
<comment type="caution">
    <text evidence="3">The sequence shown here is derived from an EMBL/GenBank/DDBJ whole genome shotgun (WGS) entry which is preliminary data.</text>
</comment>
<dbReference type="InterPro" id="IPR024191">
    <property type="entry name" value="Peptidase_M61"/>
</dbReference>
<dbReference type="InterPro" id="IPR036034">
    <property type="entry name" value="PDZ_sf"/>
</dbReference>
<dbReference type="OrthoDB" id="9778516at2"/>
<dbReference type="Pfam" id="PF17899">
    <property type="entry name" value="Peptidase_M61_N"/>
    <property type="match status" value="1"/>
</dbReference>
<sequence>MIHPLHYRLCVADPAAHYFDVTLSIQALTPGPLTLRLPCWIPGSYLLREFARHIVSLHAQADGANLAVTKIDKHSWTLDPGQARRLEIHYRVYAFDLSVRGAYLDLERGFFNGSSVFLEVAGRADEPVSVEIAAPEHPACADWKLVTSLPRLGRAARHGFGRFCADNYAELIDHPVEMAQLDLVRFTAGGVPHEIAVSGQHRGDLKRLARDVKAVCEWQIRLFGAPPPFTRYVFLLYVGQDIYGGLEHRASTALMADRAALPAEGEEAPSKAYQDLLGLFSHEYFHAWNVKRIAPAVFTPHDLYQENYTRLLWAFEGVTSYYDDLALARSGVISAEQYLKRLSDTLTAVERTPGQYVQNLEDASFDAWIKYYRQDENSPNSLVSYYTKGALVALCLDLLIRRDTRGARSLDDVMRALWQRWLADGQGVAEAEWEAIASQISGLDLSDFFDRALRSVEPLPLAELLASVGVTLSHSSGDSQAPTLGVKTERDPLGWKIKCAYQDGPAQQAGLSGGDVLIALDGLRIHDLDAMLARYQAGEQLSVHAFRRERLLHVNITLQARPHDHCALAFEPERVKGWLSTQG</sequence>
<evidence type="ECO:0000259" key="1">
    <source>
        <dbReference type="Pfam" id="PF05299"/>
    </source>
</evidence>
<dbReference type="PIRSF" id="PIRSF016493">
    <property type="entry name" value="Glycyl_aminpptds"/>
    <property type="match status" value="1"/>
</dbReference>
<keyword evidence="3" id="KW-0645">Protease</keyword>
<organism evidence="3 4">
    <name type="scientific">Rivihabitans pingtungensis</name>
    <dbReference type="NCBI Taxonomy" id="1054498"/>
    <lineage>
        <taxon>Bacteria</taxon>
        <taxon>Pseudomonadati</taxon>
        <taxon>Pseudomonadota</taxon>
        <taxon>Betaproteobacteria</taxon>
        <taxon>Neisseriales</taxon>
        <taxon>Aquaspirillaceae</taxon>
        <taxon>Rivihabitans</taxon>
    </lineage>
</organism>